<dbReference type="Gene3D" id="1.10.10.60">
    <property type="entry name" value="Homeodomain-like"/>
    <property type="match status" value="1"/>
</dbReference>
<gene>
    <name evidence="3" type="ORF">JRQ81_014424</name>
</gene>
<dbReference type="InterPro" id="IPR044822">
    <property type="entry name" value="Myb_DNA-bind_4"/>
</dbReference>
<dbReference type="AlphaFoldDB" id="A0A9Q0XWN1"/>
<feature type="compositionally biased region" description="Basic and acidic residues" evidence="1">
    <location>
        <begin position="1"/>
        <end position="11"/>
    </location>
</feature>
<reference evidence="3" key="1">
    <citation type="journal article" date="2023" name="DNA Res.">
        <title>Chromosome-level genome assembly of Phrynocephalus forsythii using third-generation DNA sequencing and Hi-C analysis.</title>
        <authorList>
            <person name="Qi Y."/>
            <person name="Zhao W."/>
            <person name="Zhao Y."/>
            <person name="Niu C."/>
            <person name="Cao S."/>
            <person name="Zhang Y."/>
        </authorList>
    </citation>
    <scope>NUCLEOTIDE SEQUENCE</scope>
    <source>
        <tissue evidence="3">Muscle</tissue>
    </source>
</reference>
<dbReference type="PANTHER" id="PTHR47595:SF1">
    <property type="entry name" value="MYB_SANT-LIKE DNA-BINDING DOMAIN-CONTAINING PROTEIN"/>
    <property type="match status" value="1"/>
</dbReference>
<dbReference type="Proteomes" id="UP001142489">
    <property type="component" value="Unassembled WGS sequence"/>
</dbReference>
<evidence type="ECO:0000313" key="3">
    <source>
        <dbReference type="EMBL" id="KAJ7332244.1"/>
    </source>
</evidence>
<keyword evidence="4" id="KW-1185">Reference proteome</keyword>
<proteinExistence type="predicted"/>
<name>A0A9Q0XWN1_9SAUR</name>
<feature type="domain" description="Myb/SANT-like DNA-binding" evidence="2">
    <location>
        <begin position="23"/>
        <end position="90"/>
    </location>
</feature>
<protein>
    <recommendedName>
        <fullName evidence="2">Myb/SANT-like DNA-binding domain-containing protein</fullName>
    </recommendedName>
</protein>
<organism evidence="3 4">
    <name type="scientific">Phrynocephalus forsythii</name>
    <dbReference type="NCBI Taxonomy" id="171643"/>
    <lineage>
        <taxon>Eukaryota</taxon>
        <taxon>Metazoa</taxon>
        <taxon>Chordata</taxon>
        <taxon>Craniata</taxon>
        <taxon>Vertebrata</taxon>
        <taxon>Euteleostomi</taxon>
        <taxon>Lepidosauria</taxon>
        <taxon>Squamata</taxon>
        <taxon>Bifurcata</taxon>
        <taxon>Unidentata</taxon>
        <taxon>Episquamata</taxon>
        <taxon>Toxicofera</taxon>
        <taxon>Iguania</taxon>
        <taxon>Acrodonta</taxon>
        <taxon>Agamidae</taxon>
        <taxon>Agaminae</taxon>
        <taxon>Phrynocephalus</taxon>
    </lineage>
</organism>
<dbReference type="FunFam" id="1.10.10.60:FF:000032">
    <property type="entry name" value="Zinc finger and SCAN domain-containing 20"/>
    <property type="match status" value="1"/>
</dbReference>
<dbReference type="OrthoDB" id="691673at2759"/>
<dbReference type="PANTHER" id="PTHR47595">
    <property type="entry name" value="HEAT SHOCK 70 KDA PROTEIN 14"/>
    <property type="match status" value="1"/>
</dbReference>
<evidence type="ECO:0000256" key="1">
    <source>
        <dbReference type="SAM" id="MobiDB-lite"/>
    </source>
</evidence>
<accession>A0A9Q0XWN1</accession>
<sequence length="98" mass="11418">MDSGVARHEESVCSNAPGKPGSSWTSNEIAYLLKIWGEQEVKHSLSSLKRNYHIYSDISRELEKNGIHRGPKECRTKCKRLKQEYRQAKYTPYEYVKL</sequence>
<comment type="caution">
    <text evidence="3">The sequence shown here is derived from an EMBL/GenBank/DDBJ whole genome shotgun (WGS) entry which is preliminary data.</text>
</comment>
<dbReference type="Pfam" id="PF13837">
    <property type="entry name" value="Myb_DNA-bind_4"/>
    <property type="match status" value="1"/>
</dbReference>
<evidence type="ECO:0000313" key="4">
    <source>
        <dbReference type="Proteomes" id="UP001142489"/>
    </source>
</evidence>
<dbReference type="EMBL" id="JAPFRF010000005">
    <property type="protein sequence ID" value="KAJ7332244.1"/>
    <property type="molecule type" value="Genomic_DNA"/>
</dbReference>
<feature type="region of interest" description="Disordered" evidence="1">
    <location>
        <begin position="1"/>
        <end position="25"/>
    </location>
</feature>
<evidence type="ECO:0000259" key="2">
    <source>
        <dbReference type="Pfam" id="PF13837"/>
    </source>
</evidence>